<evidence type="ECO:0008006" key="5">
    <source>
        <dbReference type="Google" id="ProtNLM"/>
    </source>
</evidence>
<keyword evidence="2" id="KW-0732">Signal</keyword>
<feature type="chain" id="PRO_5045299764" description="DUF4410 domain-containing protein" evidence="2">
    <location>
        <begin position="18"/>
        <end position="188"/>
    </location>
</feature>
<protein>
    <recommendedName>
        <fullName evidence="5">DUF4410 domain-containing protein</fullName>
    </recommendedName>
</protein>
<dbReference type="EMBL" id="JBHTBQ010000046">
    <property type="protein sequence ID" value="MFC7422183.1"/>
    <property type="molecule type" value="Genomic_DNA"/>
</dbReference>
<feature type="signal peptide" evidence="2">
    <location>
        <begin position="1"/>
        <end position="17"/>
    </location>
</feature>
<proteinExistence type="predicted"/>
<feature type="compositionally biased region" description="Basic and acidic residues" evidence="1">
    <location>
        <begin position="167"/>
        <end position="176"/>
    </location>
</feature>
<dbReference type="RefSeq" id="WP_380190097.1">
    <property type="nucleotide sequence ID" value="NZ_JBHTBQ010000046.1"/>
</dbReference>
<feature type="region of interest" description="Disordered" evidence="1">
    <location>
        <begin position="167"/>
        <end position="188"/>
    </location>
</feature>
<evidence type="ECO:0000313" key="3">
    <source>
        <dbReference type="EMBL" id="MFC7422183.1"/>
    </source>
</evidence>
<sequence length="188" mass="20180">MKLAIMLLMLGSTTAMANTYLETPVLYLPDASVINRVKEECNIEELLTKRVGNSMARLNQGEGTVAADVSKVDGDVLRLRIARVTGVGGGGFSGPKSITVVAELLENGKVKRQTKLNRWSIGGFWGGFRGTCSILDRTAIAIGKDLAHWIKDSSYVIKEEADIKDDASLKGNKEPADNSATIEAAKPS</sequence>
<evidence type="ECO:0000256" key="1">
    <source>
        <dbReference type="SAM" id="MobiDB-lite"/>
    </source>
</evidence>
<organism evidence="3 4">
    <name type="scientific">Iodobacter arcticus</name>
    <dbReference type="NCBI Taxonomy" id="590593"/>
    <lineage>
        <taxon>Bacteria</taxon>
        <taxon>Pseudomonadati</taxon>
        <taxon>Pseudomonadota</taxon>
        <taxon>Betaproteobacteria</taxon>
        <taxon>Neisseriales</taxon>
        <taxon>Chitinibacteraceae</taxon>
        <taxon>Iodobacter</taxon>
    </lineage>
</organism>
<dbReference type="Proteomes" id="UP001596473">
    <property type="component" value="Unassembled WGS sequence"/>
</dbReference>
<accession>A0ABW2R307</accession>
<evidence type="ECO:0000256" key="2">
    <source>
        <dbReference type="SAM" id="SignalP"/>
    </source>
</evidence>
<evidence type="ECO:0000313" key="4">
    <source>
        <dbReference type="Proteomes" id="UP001596473"/>
    </source>
</evidence>
<reference evidence="4" key="1">
    <citation type="journal article" date="2019" name="Int. J. Syst. Evol. Microbiol.">
        <title>The Global Catalogue of Microorganisms (GCM) 10K type strain sequencing project: providing services to taxonomists for standard genome sequencing and annotation.</title>
        <authorList>
            <consortium name="The Broad Institute Genomics Platform"/>
            <consortium name="The Broad Institute Genome Sequencing Center for Infectious Disease"/>
            <person name="Wu L."/>
            <person name="Ma J."/>
        </authorList>
    </citation>
    <scope>NUCLEOTIDE SEQUENCE [LARGE SCALE GENOMIC DNA]</scope>
    <source>
        <strain evidence="4">CCUG 62945</strain>
    </source>
</reference>
<keyword evidence="4" id="KW-1185">Reference proteome</keyword>
<comment type="caution">
    <text evidence="3">The sequence shown here is derived from an EMBL/GenBank/DDBJ whole genome shotgun (WGS) entry which is preliminary data.</text>
</comment>
<name>A0ABW2R307_9NEIS</name>
<gene>
    <name evidence="3" type="ORF">ACFQNF_20195</name>
</gene>